<dbReference type="EMBL" id="JAGFMF010012266">
    <property type="protein sequence ID" value="KAG8505341.1"/>
    <property type="molecule type" value="Genomic_DNA"/>
</dbReference>
<feature type="non-terminal residue" evidence="7">
    <location>
        <position position="762"/>
    </location>
</feature>
<dbReference type="InterPro" id="IPR049916">
    <property type="entry name" value="WDR72-like"/>
</dbReference>
<dbReference type="PANTHER" id="PTHR44099:SF2">
    <property type="entry name" value="WD REPEAT-CONTAINING PROTEIN 72"/>
    <property type="match status" value="1"/>
</dbReference>
<name>A0A8J6DED4_GALPY</name>
<dbReference type="InterPro" id="IPR001680">
    <property type="entry name" value="WD40_rpt"/>
</dbReference>
<keyword evidence="1" id="KW-0597">Phosphoprotein</keyword>
<dbReference type="PROSITE" id="PS00678">
    <property type="entry name" value="WD_REPEATS_1"/>
    <property type="match status" value="2"/>
</dbReference>
<dbReference type="InterPro" id="IPR011047">
    <property type="entry name" value="Quinoprotein_ADH-like_sf"/>
</dbReference>
<dbReference type="GO" id="GO:0005737">
    <property type="term" value="C:cytoplasm"/>
    <property type="evidence" value="ECO:0007669"/>
    <property type="project" value="TreeGrafter"/>
</dbReference>
<evidence type="ECO:0000256" key="2">
    <source>
        <dbReference type="ARBA" id="ARBA00022574"/>
    </source>
</evidence>
<dbReference type="PANTHER" id="PTHR44099">
    <property type="entry name" value="RABCONNECTIN-3B, ISOFORM A"/>
    <property type="match status" value="1"/>
</dbReference>
<reference evidence="7" key="1">
    <citation type="journal article" date="2021" name="Evol. Appl.">
        <title>The genome of the Pyrenean desman and the effects of bottlenecks and inbreeding on the genomic landscape of an endangered species.</title>
        <authorList>
            <person name="Escoda L."/>
            <person name="Castresana J."/>
        </authorList>
    </citation>
    <scope>NUCLEOTIDE SEQUENCE</scope>
    <source>
        <strain evidence="7">IBE-C5619</strain>
    </source>
</reference>
<feature type="repeat" description="WD" evidence="4">
    <location>
        <begin position="555"/>
        <end position="596"/>
    </location>
</feature>
<feature type="region of interest" description="Disordered" evidence="5">
    <location>
        <begin position="729"/>
        <end position="762"/>
    </location>
</feature>
<dbReference type="SUPFAM" id="SSF50998">
    <property type="entry name" value="Quinoprotein alcohol dehydrogenase-like"/>
    <property type="match status" value="1"/>
</dbReference>
<feature type="domain" description="Anaphase-promoting complex subunit 4-like WD40" evidence="6">
    <location>
        <begin position="532"/>
        <end position="598"/>
    </location>
</feature>
<keyword evidence="3" id="KW-0677">Repeat</keyword>
<dbReference type="Pfam" id="PF00400">
    <property type="entry name" value="WD40"/>
    <property type="match status" value="2"/>
</dbReference>
<dbReference type="AlphaFoldDB" id="A0A8J6DED4"/>
<comment type="caution">
    <text evidence="7">The sequence shown here is derived from an EMBL/GenBank/DDBJ whole genome shotgun (WGS) entry which is preliminary data.</text>
</comment>
<feature type="repeat" description="WD" evidence="4">
    <location>
        <begin position="62"/>
        <end position="106"/>
    </location>
</feature>
<accession>A0A8J6DED4</accession>
<evidence type="ECO:0000256" key="3">
    <source>
        <dbReference type="ARBA" id="ARBA00022737"/>
    </source>
</evidence>
<dbReference type="Gene3D" id="2.130.10.10">
    <property type="entry name" value="YVTN repeat-like/Quinoprotein amine dehydrogenase"/>
    <property type="match status" value="2"/>
</dbReference>
<evidence type="ECO:0000256" key="5">
    <source>
        <dbReference type="SAM" id="MobiDB-lite"/>
    </source>
</evidence>
<dbReference type="Proteomes" id="UP000700334">
    <property type="component" value="Unassembled WGS sequence"/>
</dbReference>
<evidence type="ECO:0000259" key="6">
    <source>
        <dbReference type="Pfam" id="PF12894"/>
    </source>
</evidence>
<dbReference type="InterPro" id="IPR019775">
    <property type="entry name" value="WD40_repeat_CS"/>
</dbReference>
<feature type="compositionally biased region" description="Basic residues" evidence="5">
    <location>
        <begin position="744"/>
        <end position="754"/>
    </location>
</feature>
<proteinExistence type="predicted"/>
<feature type="non-terminal residue" evidence="7">
    <location>
        <position position="1"/>
    </location>
</feature>
<dbReference type="PROSITE" id="PS50082">
    <property type="entry name" value="WD_REPEATS_2"/>
    <property type="match status" value="2"/>
</dbReference>
<gene>
    <name evidence="7" type="ORF">J0S82_001145</name>
</gene>
<keyword evidence="2 4" id="KW-0853">WD repeat</keyword>
<evidence type="ECO:0000256" key="4">
    <source>
        <dbReference type="PROSITE-ProRule" id="PRU00221"/>
    </source>
</evidence>
<dbReference type="OrthoDB" id="338622at2759"/>
<organism evidence="7 8">
    <name type="scientific">Galemys pyrenaicus</name>
    <name type="common">Iberian desman</name>
    <name type="synonym">Pyrenean desman</name>
    <dbReference type="NCBI Taxonomy" id="202257"/>
    <lineage>
        <taxon>Eukaryota</taxon>
        <taxon>Metazoa</taxon>
        <taxon>Chordata</taxon>
        <taxon>Craniata</taxon>
        <taxon>Vertebrata</taxon>
        <taxon>Euteleostomi</taxon>
        <taxon>Mammalia</taxon>
        <taxon>Eutheria</taxon>
        <taxon>Laurasiatheria</taxon>
        <taxon>Eulipotyphla</taxon>
        <taxon>Talpidae</taxon>
        <taxon>Galemys</taxon>
    </lineage>
</organism>
<evidence type="ECO:0000313" key="7">
    <source>
        <dbReference type="EMBL" id="KAG8505341.1"/>
    </source>
</evidence>
<dbReference type="Pfam" id="PF12894">
    <property type="entry name" value="ANAPC4_WD40"/>
    <property type="match status" value="1"/>
</dbReference>
<dbReference type="GO" id="GO:0072659">
    <property type="term" value="P:protein localization to plasma membrane"/>
    <property type="evidence" value="ECO:0007669"/>
    <property type="project" value="TreeGrafter"/>
</dbReference>
<protein>
    <submittedName>
        <fullName evidence="7">WD repeat-containing protein 72</fullName>
    </submittedName>
</protein>
<dbReference type="FunFam" id="2.130.10.10:FF:000247">
    <property type="entry name" value="WD repeat-containing protein 72"/>
    <property type="match status" value="1"/>
</dbReference>
<dbReference type="InterPro" id="IPR024977">
    <property type="entry name" value="Apc4-like_WD40_dom"/>
</dbReference>
<evidence type="ECO:0000313" key="8">
    <source>
        <dbReference type="Proteomes" id="UP000700334"/>
    </source>
</evidence>
<keyword evidence="8" id="KW-1185">Reference proteome</keyword>
<evidence type="ECO:0000256" key="1">
    <source>
        <dbReference type="ARBA" id="ARBA00022553"/>
    </source>
</evidence>
<sequence>GSLNMRSSLQAVVLWGKQAPQHSITAIMITDDQQTIVTGSQEGQLCLWNLSPELKISARELLFGHSASVTCLTRARDFSKQPYVVSAAENGEMCVWNVTNGQCVEKATLPYRHTAICYYHCSFRMTGEGWLLCCGEYRDVLIIDAKTLAVVHTFASSQSPDWITCMSIVHSVRIQEDSLVVVSVAGELKVWDLSSSINSIQEKQDVYEKESKFLDSLNCRTIRFCTYTERLLLVVFSKCWKVYDYCDFSLLWTEVSRNGQFFAGGEVLAAHRIIIWTEDGHSNIYQLLNSGLSKSIYPADGRVLKETIYPHLLCSTSVQENKSLPFVMGYMNERKEPFYQVLFSGEVSGRITLWHIPDVPVSKFDGSPREIPITTTWTLQDNFDKHHTVSQSIIDHFSGQKDGAETAVVTSSEYVPCLDKLICGCEDGTIFIMQALNAAKAGLLEGGSLLKDSLPHKVLKGHHQSVTSLLYPHGLSSKLDQSWMVSGDLDSCVILWDIFTEEILHKFFLEAGPVTSLLMSPENFRLRSDQVICCVCSDHSVALLHLEEKRCLLSARKHLFPVRKIKWHSVENFLIVGCADDSVYIWEIETAQVIHLLRLLKLLSLCSSLYLEPYSLSKGKAAGKGGAHLSEVDEPKSFPGPFNVLPVKTTWSNNNFHILLFDLENLVELLLPTPVCDVDASNSFYGSELLRRARSTVEKKTLTLKRNKTACGPLSAEAQAKPVHESLVQGENNIKFSEENDGIKRHKKMKSSKKVHPEPSRK</sequence>
<dbReference type="SMART" id="SM00320">
    <property type="entry name" value="WD40"/>
    <property type="match status" value="7"/>
</dbReference>
<dbReference type="InterPro" id="IPR015943">
    <property type="entry name" value="WD40/YVTN_repeat-like_dom_sf"/>
</dbReference>